<feature type="compositionally biased region" description="Low complexity" evidence="4">
    <location>
        <begin position="73"/>
        <end position="82"/>
    </location>
</feature>
<dbReference type="OMA" id="MKVEMAF"/>
<comment type="similarity">
    <text evidence="1">Belongs to the flavin monoamine oxidase family.</text>
</comment>
<proteinExistence type="inferred from homology"/>
<dbReference type="InterPro" id="IPR007526">
    <property type="entry name" value="SWIRM"/>
</dbReference>
<accession>A0A1J6KAG2</accession>
<dbReference type="InterPro" id="IPR002937">
    <property type="entry name" value="Amino_oxidase"/>
</dbReference>
<evidence type="ECO:0000256" key="2">
    <source>
        <dbReference type="ARBA" id="ARBA00022468"/>
    </source>
</evidence>
<dbReference type="Pfam" id="PF01593">
    <property type="entry name" value="Amino_oxidase"/>
    <property type="match status" value="1"/>
</dbReference>
<dbReference type="Gene3D" id="3.50.50.60">
    <property type="entry name" value="FAD/NAD(P)-binding domain"/>
    <property type="match status" value="1"/>
</dbReference>
<dbReference type="SMR" id="A0A1J6KAG2"/>
<dbReference type="Gene3D" id="1.10.10.10">
    <property type="entry name" value="Winged helix-like DNA-binding domain superfamily/Winged helix DNA-binding domain"/>
    <property type="match status" value="1"/>
</dbReference>
<dbReference type="InterPro" id="IPR050281">
    <property type="entry name" value="Flavin_monoamine_oxidase"/>
</dbReference>
<dbReference type="InterPro" id="IPR036188">
    <property type="entry name" value="FAD/NAD-bd_sf"/>
</dbReference>
<dbReference type="InterPro" id="IPR009057">
    <property type="entry name" value="Homeodomain-like_sf"/>
</dbReference>
<dbReference type="GO" id="GO:0006325">
    <property type="term" value="P:chromatin organization"/>
    <property type="evidence" value="ECO:0007669"/>
    <property type="project" value="UniProtKB-KW"/>
</dbReference>
<organism evidence="6 7">
    <name type="scientific">Nicotiana attenuata</name>
    <name type="common">Coyote tobacco</name>
    <dbReference type="NCBI Taxonomy" id="49451"/>
    <lineage>
        <taxon>Eukaryota</taxon>
        <taxon>Viridiplantae</taxon>
        <taxon>Streptophyta</taxon>
        <taxon>Embryophyta</taxon>
        <taxon>Tracheophyta</taxon>
        <taxon>Spermatophyta</taxon>
        <taxon>Magnoliopsida</taxon>
        <taxon>eudicotyledons</taxon>
        <taxon>Gunneridae</taxon>
        <taxon>Pentapetalae</taxon>
        <taxon>asterids</taxon>
        <taxon>lamiids</taxon>
        <taxon>Solanales</taxon>
        <taxon>Solanaceae</taxon>
        <taxon>Nicotianoideae</taxon>
        <taxon>Nicotianeae</taxon>
        <taxon>Nicotiana</taxon>
    </lineage>
</organism>
<feature type="compositionally biased region" description="Low complexity" evidence="4">
    <location>
        <begin position="50"/>
        <end position="64"/>
    </location>
</feature>
<keyword evidence="3" id="KW-0156">Chromatin regulator</keyword>
<dbReference type="PROSITE" id="PS50934">
    <property type="entry name" value="SWIRM"/>
    <property type="match status" value="1"/>
</dbReference>
<dbReference type="GO" id="GO:0005737">
    <property type="term" value="C:cytoplasm"/>
    <property type="evidence" value="ECO:0007669"/>
    <property type="project" value="UniProtKB-ARBA"/>
</dbReference>
<dbReference type="Pfam" id="PF00566">
    <property type="entry name" value="RabGAP-TBC"/>
    <property type="match status" value="1"/>
</dbReference>
<dbReference type="GO" id="GO:0005096">
    <property type="term" value="F:GTPase activator activity"/>
    <property type="evidence" value="ECO:0007669"/>
    <property type="project" value="UniProtKB-KW"/>
</dbReference>
<dbReference type="Gramene" id="OIT26366">
    <property type="protein sequence ID" value="OIT26366"/>
    <property type="gene ID" value="A4A49_34200"/>
</dbReference>
<dbReference type="PANTHER" id="PTHR10742">
    <property type="entry name" value="FLAVIN MONOAMINE OXIDASE"/>
    <property type="match status" value="1"/>
</dbReference>
<gene>
    <name evidence="6" type="primary">FLD_0</name>
    <name evidence="6" type="ORF">A4A49_34200</name>
</gene>
<evidence type="ECO:0000256" key="1">
    <source>
        <dbReference type="ARBA" id="ARBA00005995"/>
    </source>
</evidence>
<dbReference type="InterPro" id="IPR035969">
    <property type="entry name" value="Rab-GAP_TBC_sf"/>
</dbReference>
<dbReference type="STRING" id="49451.A0A1J6KAG2"/>
<dbReference type="AlphaFoldDB" id="A0A1J6KAG2"/>
<dbReference type="SUPFAM" id="SSF51905">
    <property type="entry name" value="FAD/NAD(P)-binding domain"/>
    <property type="match status" value="1"/>
</dbReference>
<dbReference type="GO" id="GO:0016491">
    <property type="term" value="F:oxidoreductase activity"/>
    <property type="evidence" value="ECO:0007669"/>
    <property type="project" value="InterPro"/>
</dbReference>
<feature type="region of interest" description="Disordered" evidence="4">
    <location>
        <begin position="23"/>
        <end position="89"/>
    </location>
</feature>
<reference evidence="6" key="1">
    <citation type="submission" date="2016-11" db="EMBL/GenBank/DDBJ databases">
        <title>The genome of Nicotiana attenuata.</title>
        <authorList>
            <person name="Xu S."/>
            <person name="Brockmoeller T."/>
            <person name="Gaquerel E."/>
            <person name="Navarro A."/>
            <person name="Kuhl H."/>
            <person name="Gase K."/>
            <person name="Ling Z."/>
            <person name="Zhou W."/>
            <person name="Kreitzer C."/>
            <person name="Stanke M."/>
            <person name="Tang H."/>
            <person name="Lyons E."/>
            <person name="Pandey P."/>
            <person name="Pandey S.P."/>
            <person name="Timmermann B."/>
            <person name="Baldwin I.T."/>
        </authorList>
    </citation>
    <scope>NUCLEOTIDE SEQUENCE [LARGE SCALE GENOMIC DNA]</scope>
    <source>
        <strain evidence="6">UT</strain>
    </source>
</reference>
<protein>
    <submittedName>
        <fullName evidence="6">Protein flowering locus d</fullName>
    </submittedName>
</protein>
<dbReference type="Proteomes" id="UP000187609">
    <property type="component" value="Unassembled WGS sequence"/>
</dbReference>
<feature type="compositionally biased region" description="Low complexity" evidence="4">
    <location>
        <begin position="26"/>
        <end position="42"/>
    </location>
</feature>
<evidence type="ECO:0000256" key="3">
    <source>
        <dbReference type="ARBA" id="ARBA00022853"/>
    </source>
</evidence>
<dbReference type="Gene3D" id="3.90.660.10">
    <property type="match status" value="1"/>
</dbReference>
<sequence length="979" mass="108312">MDQQNSHQTSPYITNSNLLQLPIHFPNSNSNPNCTPNFNSIPNPNPNPNPNSNSTPNHSLPLSTPKKKRTKSSKFSNKNLNSDVGSSSSARTQVVSDEIISINKDSTSEALIALSAGFPADVLTDDEIEAGVVSVVGGIEQLNYILIRNHIITKWRENVSHWVTKDMFLDVIPKNFYGLLDSAYNYLVSRGYVNFGVAPAIKERILAEPSKGRVIIIGAGLAGLAAARQLMSFGFKVIVLEGRKRAGGRVYTKKMEGGNKVAAADLGGSVLTGTLGNPLGILARQLSYTLHKVRGECPLYRADGKPVDKDLDQKVEAAYNRLLDKASKFRQEVSQDVSLGVALETFREVLGDAVNDEEMSLFNWHLANLEYANAGLLSNLSLAFWDQDDIYDMGGDHCFLPGGNGRLIQALAENVPIIFGKTVHSIRYGSGGVQVVAGGQVFEGDMALCTVPLGVLKSGSIKFIPELPQRKLDAIKRLGFGLLNKVAMLFPCVFWDTNVDMFGHVVDDSSSRGEFFLFFSYATVAGGPLLLALVAGEAAHKFEIMPPTDAVTKVLHILRGIYEPQGIEVPEPIQTVCTRWGSDPFSFGSYSNVAVGASGDDYDILAETVGEGRLFFAGEATTRRYPATMHGAFLTGLREAANMAHHASVRTSHLKVEKKPSKNAYSYASLLEDLFREPDLEFGSFSVIFAGKHSDDKSAAILRVTFNGSQKTNHDATRTEQHHSNKSLFQQLQSHFNNQQELHVYTLLSKKQALELREVRGGDEVRLNFLSEKLGVKLVGRKGLGSSADSIIASIKAERGKRKPGSSYLTLKSGCIWLISIKSAVKSLMQNYWAMQLVELLDNPLHDYFKQKDCLNYFFCFRWVLIQFKREFDLEKTMRLWEVLWTHYLSEHLHLYVCVAILRRYRSKIIGEEMDFDTLLKFINELSGHIDLDATLREAEALFICAGENGEACIPPGTPPSFPFEGTSMYYQQDDDDVL</sequence>
<keyword evidence="7" id="KW-1185">Reference proteome</keyword>
<dbReference type="SUPFAM" id="SSF47923">
    <property type="entry name" value="Ypt/Rab-GAP domain of gyp1p"/>
    <property type="match status" value="1"/>
</dbReference>
<evidence type="ECO:0000259" key="5">
    <source>
        <dbReference type="PROSITE" id="PS50934"/>
    </source>
</evidence>
<keyword evidence="2" id="KW-0343">GTPase activation</keyword>
<dbReference type="SUPFAM" id="SSF46689">
    <property type="entry name" value="Homeodomain-like"/>
    <property type="match status" value="1"/>
</dbReference>
<evidence type="ECO:0000313" key="6">
    <source>
        <dbReference type="EMBL" id="OIT26366.1"/>
    </source>
</evidence>
<dbReference type="Pfam" id="PF04433">
    <property type="entry name" value="SWIRM"/>
    <property type="match status" value="1"/>
</dbReference>
<dbReference type="EMBL" id="MJEQ01002850">
    <property type="protein sequence ID" value="OIT26366.1"/>
    <property type="molecule type" value="Genomic_DNA"/>
</dbReference>
<dbReference type="PANTHER" id="PTHR10742:SF260">
    <property type="entry name" value="PROTEIN FLOWERING LOCUS D"/>
    <property type="match status" value="1"/>
</dbReference>
<dbReference type="SUPFAM" id="SSF54373">
    <property type="entry name" value="FAD-linked reductases, C-terminal domain"/>
    <property type="match status" value="1"/>
</dbReference>
<dbReference type="InterPro" id="IPR036388">
    <property type="entry name" value="WH-like_DNA-bd_sf"/>
</dbReference>
<dbReference type="FunFam" id="1.10.472.80:FF:000005">
    <property type="entry name" value="TBC1 domain family member 15"/>
    <property type="match status" value="1"/>
</dbReference>
<evidence type="ECO:0000313" key="7">
    <source>
        <dbReference type="Proteomes" id="UP000187609"/>
    </source>
</evidence>
<evidence type="ECO:0000256" key="4">
    <source>
        <dbReference type="SAM" id="MobiDB-lite"/>
    </source>
</evidence>
<dbReference type="Gene3D" id="1.10.472.80">
    <property type="entry name" value="Ypt/Rab-GAP domain of gyp1p, domain 3"/>
    <property type="match status" value="1"/>
</dbReference>
<comment type="caution">
    <text evidence="6">The sequence shown here is derived from an EMBL/GenBank/DDBJ whole genome shotgun (WGS) entry which is preliminary data.</text>
</comment>
<dbReference type="InterPro" id="IPR000195">
    <property type="entry name" value="Rab-GAP-TBC_dom"/>
</dbReference>
<feature type="domain" description="SWIRM" evidence="5">
    <location>
        <begin position="103"/>
        <end position="204"/>
    </location>
</feature>
<name>A0A1J6KAG2_NICAT</name>